<proteinExistence type="inferred from homology"/>
<keyword evidence="9 12" id="KW-1133">Transmembrane helix</keyword>
<organism evidence="16 17">
    <name type="scientific">Actinomortierella ambigua</name>
    <dbReference type="NCBI Taxonomy" id="1343610"/>
    <lineage>
        <taxon>Eukaryota</taxon>
        <taxon>Fungi</taxon>
        <taxon>Fungi incertae sedis</taxon>
        <taxon>Mucoromycota</taxon>
        <taxon>Mortierellomycotina</taxon>
        <taxon>Mortierellomycetes</taxon>
        <taxon>Mortierellales</taxon>
        <taxon>Mortierellaceae</taxon>
        <taxon>Actinomortierella</taxon>
    </lineage>
</organism>
<dbReference type="GO" id="GO:0006487">
    <property type="term" value="P:protein N-linked glycosylation"/>
    <property type="evidence" value="ECO:0007669"/>
    <property type="project" value="TreeGrafter"/>
</dbReference>
<comment type="similarity">
    <text evidence="12">Belongs to the glycosyltransferase group 1 family. Glycosyltransferase 4 subfamily.</text>
</comment>
<evidence type="ECO:0000256" key="4">
    <source>
        <dbReference type="ARBA" id="ARBA00022018"/>
    </source>
</evidence>
<name>A0A9P6Q7D1_9FUNG</name>
<dbReference type="AlphaFoldDB" id="A0A9P6Q7D1"/>
<feature type="domain" description="ALG11 mannosyltransferase N-terminal" evidence="15">
    <location>
        <begin position="87"/>
        <end position="294"/>
    </location>
</feature>
<dbReference type="Proteomes" id="UP000807716">
    <property type="component" value="Unassembled WGS sequence"/>
</dbReference>
<dbReference type="Pfam" id="PF15924">
    <property type="entry name" value="ALG11_N"/>
    <property type="match status" value="1"/>
</dbReference>
<evidence type="ECO:0000256" key="3">
    <source>
        <dbReference type="ARBA" id="ARBA00012645"/>
    </source>
</evidence>
<evidence type="ECO:0000256" key="7">
    <source>
        <dbReference type="ARBA" id="ARBA00022692"/>
    </source>
</evidence>
<dbReference type="Pfam" id="PF00534">
    <property type="entry name" value="Glycos_transf_1"/>
    <property type="match status" value="1"/>
</dbReference>
<evidence type="ECO:0000256" key="8">
    <source>
        <dbReference type="ARBA" id="ARBA00022824"/>
    </source>
</evidence>
<dbReference type="FunFam" id="3.40.50.2000:FF:000256">
    <property type="entry name" value="GDP-Man:Man(3)GlcNAc(2)-PP-Dol alpha-1,2-mannosyltransferase"/>
    <property type="match status" value="1"/>
</dbReference>
<evidence type="ECO:0000256" key="1">
    <source>
        <dbReference type="ARBA" id="ARBA00004389"/>
    </source>
</evidence>
<evidence type="ECO:0000313" key="17">
    <source>
        <dbReference type="Proteomes" id="UP000807716"/>
    </source>
</evidence>
<comment type="function">
    <text evidence="12">GDP-Man:Man(3)GlcNAc(2)-PP-Dol alpha-1,2-mannosyltransferase that operates in the biosynthetic pathway of dolichol-linked oligosaccharides, the glycan precursors employed in protein asparagine (N)-glycosylation. The assembly of dolichol-linked oligosaccharides begins on the cytosolic side of the endoplasmic reticulum membrane and finishes in its lumen. The sequential addition of sugars to dolichol pyrophosphate produces dolichol-linked oligosaccharides containing fourteen sugars, including two GlcNAcs, nine mannoses and three glucoses. Once assembled, the oligosaccharide is transferred from the lipid to nascent proteins by oligosaccharyltransferases. Catalyzes, on the cytoplasmic face of the endoplasmic reticulum, the addition of the fourth and fifth mannose residues to the dolichol-linked oligosaccharide chain, to produce Man(5)GlcNAc(2)-PP-dolichol core oligosaccharide.</text>
</comment>
<keyword evidence="7 12" id="KW-0812">Transmembrane</keyword>
<dbReference type="PANTHER" id="PTHR45919">
    <property type="entry name" value="GDP-MAN:MAN(3)GLCNAC(2)-PP-DOL ALPHA-1,2-MANNOSYLTRANSFERASE"/>
    <property type="match status" value="1"/>
</dbReference>
<comment type="pathway">
    <text evidence="2 12">Protein modification; protein glycosylation.</text>
</comment>
<accession>A0A9P6Q7D1</accession>
<evidence type="ECO:0000256" key="6">
    <source>
        <dbReference type="ARBA" id="ARBA00022679"/>
    </source>
</evidence>
<evidence type="ECO:0000256" key="10">
    <source>
        <dbReference type="ARBA" id="ARBA00023136"/>
    </source>
</evidence>
<evidence type="ECO:0000256" key="2">
    <source>
        <dbReference type="ARBA" id="ARBA00004922"/>
    </source>
</evidence>
<feature type="region of interest" description="Disordered" evidence="13">
    <location>
        <begin position="50"/>
        <end position="79"/>
    </location>
</feature>
<dbReference type="CDD" id="cd03806">
    <property type="entry name" value="GT4_ALG11-like"/>
    <property type="match status" value="1"/>
</dbReference>
<keyword evidence="5 12" id="KW-0328">Glycosyltransferase</keyword>
<evidence type="ECO:0000313" key="16">
    <source>
        <dbReference type="EMBL" id="KAG0262242.1"/>
    </source>
</evidence>
<evidence type="ECO:0000256" key="5">
    <source>
        <dbReference type="ARBA" id="ARBA00022676"/>
    </source>
</evidence>
<dbReference type="SUPFAM" id="SSF53756">
    <property type="entry name" value="UDP-Glycosyltransferase/glycogen phosphorylase"/>
    <property type="match status" value="1"/>
</dbReference>
<comment type="caution">
    <text evidence="16">The sequence shown here is derived from an EMBL/GenBank/DDBJ whole genome shotgun (WGS) entry which is preliminary data.</text>
</comment>
<keyword evidence="6 12" id="KW-0808">Transferase</keyword>
<sequence>MDLTAIPLNVRLGIAFVIMVIVWAMMLYALILSILNAIILHKYKKNRDRVYAKHTPRQPTPPNEGSSKTKNDDDSKESKYETIRPETIIGFFHPYCNAGGGGERVLWTAIREIQDRYPRVVLVVYTGDTDTSKEDIIAKVKACFNIELDPNMLEFEFLTSRKWVEGSQWPRFTLLGQSLGSIRLAWEALNKVVPDIWFDTMGYAFTYPLARILGGCQVAAYVHYPTISSDMIGRVASRESAHNNDASIASNPLKSLCKLIYYRAFAVAYRFVASFADHVLANSSWTKSHVDSLWGTKATLVFPPCDTQALSGLALKDRERVILSVSQFRPEKGHGLQLEALAALLKKHPEYRAGQPKQVQLVMLGSARNAGDEARIEQLKDQAKKLGVEDNVTFVVNAPFSELQSWLGRAKVGLHTMRDEHFGIGVVEFMSAGLIAVAHNSAGPKEDIVTPYKNQKTGYLATTAEEFAEAIDQVLTMDEDKLHDMQLAARDAVEERFSEKAFVARFFRPLHKAITGERRVIEGEKLLPGMQTH</sequence>
<dbReference type="Gene3D" id="3.40.50.2000">
    <property type="entry name" value="Glycogen Phosphorylase B"/>
    <property type="match status" value="1"/>
</dbReference>
<gene>
    <name evidence="16" type="primary">ALG11</name>
    <name evidence="16" type="ORF">DFQ27_002469</name>
</gene>
<comment type="subcellular location">
    <subcellularLocation>
        <location evidence="1">Endoplasmic reticulum membrane</location>
        <topology evidence="1">Single-pass membrane protein</topology>
    </subcellularLocation>
</comment>
<evidence type="ECO:0000256" key="11">
    <source>
        <dbReference type="ARBA" id="ARBA00045065"/>
    </source>
</evidence>
<protein>
    <recommendedName>
        <fullName evidence="4 12">GDP-Man:Man(3)GlcNAc(2)-PP-Dol alpha-1,2-mannosyltransferase</fullName>
        <ecNumber evidence="3 12">2.4.1.131</ecNumber>
    </recommendedName>
</protein>
<evidence type="ECO:0000259" key="15">
    <source>
        <dbReference type="Pfam" id="PF15924"/>
    </source>
</evidence>
<dbReference type="InterPro" id="IPR038013">
    <property type="entry name" value="ALG11"/>
</dbReference>
<dbReference type="EC" id="2.4.1.131" evidence="3 12"/>
<evidence type="ECO:0000256" key="13">
    <source>
        <dbReference type="SAM" id="MobiDB-lite"/>
    </source>
</evidence>
<dbReference type="InterPro" id="IPR001296">
    <property type="entry name" value="Glyco_trans_1"/>
</dbReference>
<dbReference type="EMBL" id="JAAAJB010000193">
    <property type="protein sequence ID" value="KAG0262242.1"/>
    <property type="molecule type" value="Genomic_DNA"/>
</dbReference>
<dbReference type="PANTHER" id="PTHR45919:SF1">
    <property type="entry name" value="GDP-MAN:MAN(3)GLCNAC(2)-PP-DOL ALPHA-1,2-MANNOSYLTRANSFERASE"/>
    <property type="match status" value="1"/>
</dbReference>
<feature type="transmembrane region" description="Helical" evidence="12">
    <location>
        <begin position="12"/>
        <end position="39"/>
    </location>
</feature>
<dbReference type="InterPro" id="IPR031814">
    <property type="entry name" value="ALG11_N"/>
</dbReference>
<comment type="catalytic activity">
    <reaction evidence="11 12">
        <text>an alpha-D-Man-(1-&gt;3)-[alpha-D-Man-(1-&gt;6)]-beta-D-Man-(1-&gt;4)-beta-D-GlcNAc-(1-&gt;4)-alpha-D-GlcNAc-diphospho-di-trans,poly-cis-dolichol + 2 GDP-alpha-D-mannose = an alpha-D-Man-(1-&gt;2)-alpha-D-Man-(1-&gt;2)-alpha-D-Man-(1-&gt;3)-[alpha-D-Man-(1-&gt;6)]-beta-D-Man-(1-&gt;4)-beta-D-GlcNAc-(1-&gt;4)-alpha-D-GlcNAc-diphospho-di-trans,poly-cis-dolichol + 2 GDP + 2 H(+)</text>
        <dbReference type="Rhea" id="RHEA:29523"/>
        <dbReference type="Rhea" id="RHEA-COMP:19515"/>
        <dbReference type="Rhea" id="RHEA-COMP:19516"/>
        <dbReference type="ChEBI" id="CHEBI:15378"/>
        <dbReference type="ChEBI" id="CHEBI:57527"/>
        <dbReference type="ChEBI" id="CHEBI:58189"/>
        <dbReference type="ChEBI" id="CHEBI:132511"/>
        <dbReference type="ChEBI" id="CHEBI:132515"/>
        <dbReference type="EC" id="2.4.1.131"/>
    </reaction>
    <physiologicalReaction direction="left-to-right" evidence="11 12">
        <dbReference type="Rhea" id="RHEA:29524"/>
    </physiologicalReaction>
</comment>
<keyword evidence="8 12" id="KW-0256">Endoplasmic reticulum</keyword>
<evidence type="ECO:0000256" key="9">
    <source>
        <dbReference type="ARBA" id="ARBA00022989"/>
    </source>
</evidence>
<feature type="compositionally biased region" description="Basic and acidic residues" evidence="13">
    <location>
        <begin position="67"/>
        <end position="79"/>
    </location>
</feature>
<keyword evidence="10 12" id="KW-0472">Membrane</keyword>
<dbReference type="OrthoDB" id="2276068at2759"/>
<dbReference type="GO" id="GO:0004377">
    <property type="term" value="F:GDP-Man:Man(3)GlcNAc(2)-PP-Dol alpha-1,2-mannosyltransferase activity"/>
    <property type="evidence" value="ECO:0007669"/>
    <property type="project" value="UniProtKB-UniRule"/>
</dbReference>
<dbReference type="GO" id="GO:0005789">
    <property type="term" value="C:endoplasmic reticulum membrane"/>
    <property type="evidence" value="ECO:0007669"/>
    <property type="project" value="UniProtKB-SubCell"/>
</dbReference>
<evidence type="ECO:0000256" key="12">
    <source>
        <dbReference type="RuleBase" id="RU367051"/>
    </source>
</evidence>
<feature type="domain" description="Glycosyl transferase family 1" evidence="14">
    <location>
        <begin position="314"/>
        <end position="490"/>
    </location>
</feature>
<keyword evidence="17" id="KW-1185">Reference proteome</keyword>
<reference evidence="16" key="1">
    <citation type="journal article" date="2020" name="Fungal Divers.">
        <title>Resolving the Mortierellaceae phylogeny through synthesis of multi-gene phylogenetics and phylogenomics.</title>
        <authorList>
            <person name="Vandepol N."/>
            <person name="Liber J."/>
            <person name="Desiro A."/>
            <person name="Na H."/>
            <person name="Kennedy M."/>
            <person name="Barry K."/>
            <person name="Grigoriev I.V."/>
            <person name="Miller A.N."/>
            <person name="O'Donnell K."/>
            <person name="Stajich J.E."/>
            <person name="Bonito G."/>
        </authorList>
    </citation>
    <scope>NUCLEOTIDE SEQUENCE</scope>
    <source>
        <strain evidence="16">BC1065</strain>
    </source>
</reference>
<evidence type="ECO:0000259" key="14">
    <source>
        <dbReference type="Pfam" id="PF00534"/>
    </source>
</evidence>